<sequence>MRRRLRYWLFEARGKKCRFCCLFCHYWHLCQNDT</sequence>
<protein>
    <submittedName>
        <fullName evidence="1">Radical SAM superfamily</fullName>
    </submittedName>
</protein>
<dbReference type="EMBL" id="BK015967">
    <property type="protein sequence ID" value="DAF87751.1"/>
    <property type="molecule type" value="Genomic_DNA"/>
</dbReference>
<evidence type="ECO:0000313" key="1">
    <source>
        <dbReference type="EMBL" id="DAF87751.1"/>
    </source>
</evidence>
<reference evidence="1" key="1">
    <citation type="journal article" date="2021" name="Proc. Natl. Acad. Sci. U.S.A.">
        <title>A Catalog of Tens of Thousands of Viruses from Human Metagenomes Reveals Hidden Associations with Chronic Diseases.</title>
        <authorList>
            <person name="Tisza M.J."/>
            <person name="Buck C.B."/>
        </authorList>
    </citation>
    <scope>NUCLEOTIDE SEQUENCE</scope>
    <source>
        <strain evidence="1">CtMne5</strain>
    </source>
</reference>
<proteinExistence type="predicted"/>
<accession>A0A8S5TZZ3</accession>
<name>A0A8S5TZZ3_9CAUD</name>
<organism evidence="1">
    <name type="scientific">Myoviridae sp. ctMne5</name>
    <dbReference type="NCBI Taxonomy" id="2825089"/>
    <lineage>
        <taxon>Viruses</taxon>
        <taxon>Duplodnaviria</taxon>
        <taxon>Heunggongvirae</taxon>
        <taxon>Uroviricota</taxon>
        <taxon>Caudoviricetes</taxon>
    </lineage>
</organism>